<proteinExistence type="predicted"/>
<keyword evidence="2" id="KW-1185">Reference proteome</keyword>
<gene>
    <name evidence="1" type="ORF">CPLU01_15845</name>
</gene>
<name>A0A8H6MSY8_9PEZI</name>
<comment type="caution">
    <text evidence="1">The sequence shown here is derived from an EMBL/GenBank/DDBJ whole genome shotgun (WGS) entry which is preliminary data.</text>
</comment>
<protein>
    <submittedName>
        <fullName evidence="1">Uncharacterized protein</fullName>
    </submittedName>
</protein>
<evidence type="ECO:0000313" key="1">
    <source>
        <dbReference type="EMBL" id="KAF6807001.1"/>
    </source>
</evidence>
<accession>A0A8H6MSY8</accession>
<dbReference type="AlphaFoldDB" id="A0A8H6MSY8"/>
<dbReference type="EMBL" id="WIGO01000654">
    <property type="protein sequence ID" value="KAF6807001.1"/>
    <property type="molecule type" value="Genomic_DNA"/>
</dbReference>
<sequence length="164" mass="17898">MATPWPEDQNWPTPYREHAAKLSRYLQAALKSIDNANGQPIQPQGVRVAVISTLSLLVKLQNVPDIDHIHHAIENLNTETRNAGGNTIRTATTMRVAIQQNTAEIKENTNLAKAANATAKEALEASKMILKMVRDMKAPGPMIQGNNVSAAVQSNKQDNEVLSV</sequence>
<dbReference type="Proteomes" id="UP000654918">
    <property type="component" value="Unassembled WGS sequence"/>
</dbReference>
<organism evidence="1 2">
    <name type="scientific">Colletotrichum plurivorum</name>
    <dbReference type="NCBI Taxonomy" id="2175906"/>
    <lineage>
        <taxon>Eukaryota</taxon>
        <taxon>Fungi</taxon>
        <taxon>Dikarya</taxon>
        <taxon>Ascomycota</taxon>
        <taxon>Pezizomycotina</taxon>
        <taxon>Sordariomycetes</taxon>
        <taxon>Hypocreomycetidae</taxon>
        <taxon>Glomerellales</taxon>
        <taxon>Glomerellaceae</taxon>
        <taxon>Colletotrichum</taxon>
        <taxon>Colletotrichum orchidearum species complex</taxon>
    </lineage>
</organism>
<evidence type="ECO:0000313" key="2">
    <source>
        <dbReference type="Proteomes" id="UP000654918"/>
    </source>
</evidence>
<reference evidence="1" key="1">
    <citation type="journal article" date="2020" name="Phytopathology">
        <title>Genome Sequence Resources of Colletotrichum truncatum, C. plurivorum, C. musicola, and C. sojae: Four Species Pathogenic to Soybean (Glycine max).</title>
        <authorList>
            <person name="Rogerio F."/>
            <person name="Boufleur T.R."/>
            <person name="Ciampi-Guillardi M."/>
            <person name="Sukno S.A."/>
            <person name="Thon M.R."/>
            <person name="Massola Junior N.S."/>
            <person name="Baroncelli R."/>
        </authorList>
    </citation>
    <scope>NUCLEOTIDE SEQUENCE</scope>
    <source>
        <strain evidence="1">LFN00145</strain>
    </source>
</reference>